<sequence length="299" mass="33272">MTLQISEIKKVLILGAGTLGLRVGLQSAISGFETTIYDINEQAFKAAIKTQDSILKMLVRNGKLNEEAVEQVKARLTFTTDAQAAADDADFLNESVTEQLDLKRDVWRQFGELCPEKTIFTSNTSYLLPSQIAESTGRPSRFCCFHFHDVFYANVVDVMPHEGTATWIVDFLMEMGRVLQQTPVYVKKENTGYIFNYMLMALIGAAGALKTMDIGSIEDIDRSWMGNFKMDMGPFGVLDTVGLDTAWHITSNQPDKKSQSFAALLKTYIDAGKLGVKTGEGFYTYPNPKYKEEGFVSGL</sequence>
<feature type="domain" description="3-hydroxyacyl-CoA dehydrogenase NAD binding" evidence="4">
    <location>
        <begin position="10"/>
        <end position="187"/>
    </location>
</feature>
<proteinExistence type="predicted"/>
<dbReference type="InterPro" id="IPR022694">
    <property type="entry name" value="3-OHacyl-CoA_DH"/>
</dbReference>
<dbReference type="InterPro" id="IPR006176">
    <property type="entry name" value="3-OHacyl-CoA_DH_NAD-bd"/>
</dbReference>
<dbReference type="Pfam" id="PF00725">
    <property type="entry name" value="3HCDH"/>
    <property type="match status" value="1"/>
</dbReference>
<evidence type="ECO:0000256" key="2">
    <source>
        <dbReference type="PIRSR" id="PIRSR000105-1"/>
    </source>
</evidence>
<dbReference type="OrthoDB" id="9771883at2"/>
<evidence type="ECO:0000256" key="1">
    <source>
        <dbReference type="ARBA" id="ARBA00023002"/>
    </source>
</evidence>
<dbReference type="Gene3D" id="3.40.50.720">
    <property type="entry name" value="NAD(P)-binding Rossmann-like Domain"/>
    <property type="match status" value="1"/>
</dbReference>
<dbReference type="NCBIfam" id="NF006143">
    <property type="entry name" value="PRK08293.1"/>
    <property type="match status" value="1"/>
</dbReference>
<dbReference type="Gene3D" id="1.10.1040.10">
    <property type="entry name" value="N-(1-d-carboxylethyl)-l-norvaline Dehydrogenase, domain 2"/>
    <property type="match status" value="1"/>
</dbReference>
<dbReference type="Proteomes" id="UP000095552">
    <property type="component" value="Unassembled WGS sequence"/>
</dbReference>
<keyword evidence="1" id="KW-0560">Oxidoreductase</keyword>
<reference evidence="5 6" key="1">
    <citation type="submission" date="2016-08" db="EMBL/GenBank/DDBJ databases">
        <title>Draft genome of Fabibacter sp. strain SK-8.</title>
        <authorList>
            <person name="Wong S.-K."/>
            <person name="Hamasaki K."/>
            <person name="Yoshizawa S."/>
        </authorList>
    </citation>
    <scope>NUCLEOTIDE SEQUENCE [LARGE SCALE GENOMIC DNA]</scope>
    <source>
        <strain evidence="5 6">SK-8</strain>
    </source>
</reference>
<comment type="caution">
    <text evidence="5">The sequence shown here is derived from an EMBL/GenBank/DDBJ whole genome shotgun (WGS) entry which is preliminary data.</text>
</comment>
<dbReference type="SUPFAM" id="SSF51735">
    <property type="entry name" value="NAD(P)-binding Rossmann-fold domains"/>
    <property type="match status" value="1"/>
</dbReference>
<feature type="domain" description="3-hydroxyacyl-CoA dehydrogenase C-terminal" evidence="3">
    <location>
        <begin position="192"/>
        <end position="285"/>
    </location>
</feature>
<feature type="site" description="Important for catalytic activity" evidence="2">
    <location>
        <position position="146"/>
    </location>
</feature>
<dbReference type="InterPro" id="IPR008927">
    <property type="entry name" value="6-PGluconate_DH-like_C_sf"/>
</dbReference>
<dbReference type="GO" id="GO:0070403">
    <property type="term" value="F:NAD+ binding"/>
    <property type="evidence" value="ECO:0007669"/>
    <property type="project" value="InterPro"/>
</dbReference>
<evidence type="ECO:0000259" key="4">
    <source>
        <dbReference type="Pfam" id="PF02737"/>
    </source>
</evidence>
<dbReference type="EMBL" id="MDGQ01000005">
    <property type="protein sequence ID" value="OEK04000.1"/>
    <property type="molecule type" value="Genomic_DNA"/>
</dbReference>
<accession>A0A1E5SY13</accession>
<dbReference type="PANTHER" id="PTHR48075:SF5">
    <property type="entry name" value="3-HYDROXYBUTYRYL-COA DEHYDROGENASE"/>
    <property type="match status" value="1"/>
</dbReference>
<dbReference type="AlphaFoldDB" id="A0A1E5SY13"/>
<evidence type="ECO:0000259" key="3">
    <source>
        <dbReference type="Pfam" id="PF00725"/>
    </source>
</evidence>
<dbReference type="PANTHER" id="PTHR48075">
    <property type="entry name" value="3-HYDROXYACYL-COA DEHYDROGENASE FAMILY PROTEIN"/>
    <property type="match status" value="1"/>
</dbReference>
<protein>
    <submittedName>
        <fullName evidence="5">3-hydroxybutyryl-CoA dehydrogenase</fullName>
    </submittedName>
</protein>
<dbReference type="STRING" id="1563681.BFP71_10915"/>
<evidence type="ECO:0000313" key="6">
    <source>
        <dbReference type="Proteomes" id="UP000095552"/>
    </source>
</evidence>
<dbReference type="PIRSF" id="PIRSF000105">
    <property type="entry name" value="HCDH"/>
    <property type="match status" value="1"/>
</dbReference>
<dbReference type="InterPro" id="IPR013328">
    <property type="entry name" value="6PGD_dom2"/>
</dbReference>
<dbReference type="InterPro" id="IPR006108">
    <property type="entry name" value="3HC_DH_C"/>
</dbReference>
<dbReference type="Pfam" id="PF02737">
    <property type="entry name" value="3HCDH_N"/>
    <property type="match status" value="1"/>
</dbReference>
<name>A0A1E5SY13_9BACT</name>
<evidence type="ECO:0000313" key="5">
    <source>
        <dbReference type="EMBL" id="OEK04000.1"/>
    </source>
</evidence>
<dbReference type="SUPFAM" id="SSF48179">
    <property type="entry name" value="6-phosphogluconate dehydrogenase C-terminal domain-like"/>
    <property type="match status" value="1"/>
</dbReference>
<dbReference type="RefSeq" id="WP_069835505.1">
    <property type="nucleotide sequence ID" value="NZ_MDGQ01000005.1"/>
</dbReference>
<dbReference type="GO" id="GO:0006631">
    <property type="term" value="P:fatty acid metabolic process"/>
    <property type="evidence" value="ECO:0007669"/>
    <property type="project" value="InterPro"/>
</dbReference>
<dbReference type="InterPro" id="IPR036291">
    <property type="entry name" value="NAD(P)-bd_dom_sf"/>
</dbReference>
<organism evidence="5 6">
    <name type="scientific">Roseivirga misakiensis</name>
    <dbReference type="NCBI Taxonomy" id="1563681"/>
    <lineage>
        <taxon>Bacteria</taxon>
        <taxon>Pseudomonadati</taxon>
        <taxon>Bacteroidota</taxon>
        <taxon>Cytophagia</taxon>
        <taxon>Cytophagales</taxon>
        <taxon>Roseivirgaceae</taxon>
        <taxon>Roseivirga</taxon>
    </lineage>
</organism>
<keyword evidence="6" id="KW-1185">Reference proteome</keyword>
<dbReference type="GO" id="GO:0016616">
    <property type="term" value="F:oxidoreductase activity, acting on the CH-OH group of donors, NAD or NADP as acceptor"/>
    <property type="evidence" value="ECO:0007669"/>
    <property type="project" value="InterPro"/>
</dbReference>
<gene>
    <name evidence="5" type="ORF">BFP71_10915</name>
</gene>